<comment type="caution">
    <text evidence="5">The sequence shown here is derived from an EMBL/GenBank/DDBJ whole genome shotgun (WGS) entry which is preliminary data.</text>
</comment>
<evidence type="ECO:0000313" key="6">
    <source>
        <dbReference type="Proteomes" id="UP000766570"/>
    </source>
</evidence>
<keyword evidence="6" id="KW-1185">Reference proteome</keyword>
<dbReference type="RefSeq" id="WP_209906535.1">
    <property type="nucleotide sequence ID" value="NZ_BAAAMI010000005.1"/>
</dbReference>
<dbReference type="PANTHER" id="PTHR30408">
    <property type="entry name" value="TYPE-1 RESTRICTION ENZYME ECOKI SPECIFICITY PROTEIN"/>
    <property type="match status" value="1"/>
</dbReference>
<evidence type="ECO:0000313" key="5">
    <source>
        <dbReference type="EMBL" id="MBP2373339.1"/>
    </source>
</evidence>
<evidence type="ECO:0000256" key="1">
    <source>
        <dbReference type="ARBA" id="ARBA00010923"/>
    </source>
</evidence>
<keyword evidence="5" id="KW-0378">Hydrolase</keyword>
<comment type="similarity">
    <text evidence="1">Belongs to the type-I restriction system S methylase family.</text>
</comment>
<dbReference type="InterPro" id="IPR000055">
    <property type="entry name" value="Restrct_endonuc_typeI_TRD"/>
</dbReference>
<gene>
    <name evidence="5" type="ORF">JOF46_001251</name>
</gene>
<evidence type="ECO:0000259" key="4">
    <source>
        <dbReference type="Pfam" id="PF01420"/>
    </source>
</evidence>
<dbReference type="EC" id="3.1.21.3" evidence="5"/>
<dbReference type="Proteomes" id="UP000766570">
    <property type="component" value="Unassembled WGS sequence"/>
</dbReference>
<keyword evidence="3" id="KW-0238">DNA-binding</keyword>
<evidence type="ECO:0000256" key="3">
    <source>
        <dbReference type="ARBA" id="ARBA00023125"/>
    </source>
</evidence>
<dbReference type="SUPFAM" id="SSF116734">
    <property type="entry name" value="DNA methylase specificity domain"/>
    <property type="match status" value="2"/>
</dbReference>
<proteinExistence type="inferred from homology"/>
<feature type="domain" description="Type I restriction modification DNA specificity" evidence="4">
    <location>
        <begin position="4"/>
        <end position="177"/>
    </location>
</feature>
<sequence length="393" mass="42968">MTTPDHWIIRTVDDLCLRVTSGGTPNRSNPEYYEPATIPWVKTGDLTDAFIRDYGERISEDGVRASSAKVLPPNTVLMAMYGATVGMLGMLIEEATCNQAACAMIANPNICDPRWLFYALLNDRDFIVSQATGAAQQNLSGKTIRQFEYSTPPLYEQKAIAEILGALDDKIAANTKLVNTADEWVRAEYDRMANSSDEKRTIADLVTHRRNAADPALFEVHVPYVGLEHIPRRSMWLATHGTSDEVSSNKSHFQPGDILFGKLRPYFHKVVTAPKAGICSTDILVLTSINETLSGYALASLSHDSVVQAVTAASEGTRMPRTSWKDLSNVEVPWPGQIAAATLSARVQTVRSFVIGVLSESQTLAATREALLPQLMSGNLQVKEAEQVVATAI</sequence>
<organism evidence="5 6">
    <name type="scientific">Paeniglutamicibacter psychrophenolicus</name>
    <dbReference type="NCBI Taxonomy" id="257454"/>
    <lineage>
        <taxon>Bacteria</taxon>
        <taxon>Bacillati</taxon>
        <taxon>Actinomycetota</taxon>
        <taxon>Actinomycetes</taxon>
        <taxon>Micrococcales</taxon>
        <taxon>Micrococcaceae</taxon>
        <taxon>Paeniglutamicibacter</taxon>
    </lineage>
</organism>
<dbReference type="Gene3D" id="1.10.287.1120">
    <property type="entry name" value="Bipartite methylase S protein"/>
    <property type="match status" value="1"/>
</dbReference>
<dbReference type="EMBL" id="JAGIOE010000001">
    <property type="protein sequence ID" value="MBP2373339.1"/>
    <property type="molecule type" value="Genomic_DNA"/>
</dbReference>
<dbReference type="Pfam" id="PF01420">
    <property type="entry name" value="Methylase_S"/>
    <property type="match status" value="1"/>
</dbReference>
<reference evidence="5 6" key="1">
    <citation type="submission" date="2021-03" db="EMBL/GenBank/DDBJ databases">
        <title>Sequencing the genomes of 1000 actinobacteria strains.</title>
        <authorList>
            <person name="Klenk H.-P."/>
        </authorList>
    </citation>
    <scope>NUCLEOTIDE SEQUENCE [LARGE SCALE GENOMIC DNA]</scope>
    <source>
        <strain evidence="5 6">DSM 15454</strain>
    </source>
</reference>
<evidence type="ECO:0000256" key="2">
    <source>
        <dbReference type="ARBA" id="ARBA00022747"/>
    </source>
</evidence>
<keyword evidence="2" id="KW-0680">Restriction system</keyword>
<dbReference type="GO" id="GO:0009035">
    <property type="term" value="F:type I site-specific deoxyribonuclease activity"/>
    <property type="evidence" value="ECO:0007669"/>
    <property type="project" value="UniProtKB-EC"/>
</dbReference>
<name>A0ABS4WAU8_9MICC</name>
<accession>A0ABS4WAU8</accession>
<dbReference type="Gene3D" id="3.90.220.20">
    <property type="entry name" value="DNA methylase specificity domains"/>
    <property type="match status" value="2"/>
</dbReference>
<dbReference type="PANTHER" id="PTHR30408:SF13">
    <property type="entry name" value="TYPE I RESTRICTION ENZYME HINDI SPECIFICITY SUBUNIT"/>
    <property type="match status" value="1"/>
</dbReference>
<dbReference type="InterPro" id="IPR052021">
    <property type="entry name" value="Type-I_RS_S_subunit"/>
</dbReference>
<dbReference type="InterPro" id="IPR044946">
    <property type="entry name" value="Restrct_endonuc_typeI_TRD_sf"/>
</dbReference>
<protein>
    <submittedName>
        <fullName evidence="5">Type I restriction enzyme S subunit</fullName>
        <ecNumber evidence="5">3.1.21.3</ecNumber>
    </submittedName>
</protein>